<accession>A0A4W5LSR0</accession>
<dbReference type="Proteomes" id="UP000314982">
    <property type="component" value="Unassembled WGS sequence"/>
</dbReference>
<organism evidence="6 7">
    <name type="scientific">Hucho hucho</name>
    <name type="common">huchen</name>
    <dbReference type="NCBI Taxonomy" id="62062"/>
    <lineage>
        <taxon>Eukaryota</taxon>
        <taxon>Metazoa</taxon>
        <taxon>Chordata</taxon>
        <taxon>Craniata</taxon>
        <taxon>Vertebrata</taxon>
        <taxon>Euteleostomi</taxon>
        <taxon>Actinopterygii</taxon>
        <taxon>Neopterygii</taxon>
        <taxon>Teleostei</taxon>
        <taxon>Protacanthopterygii</taxon>
        <taxon>Salmoniformes</taxon>
        <taxon>Salmonidae</taxon>
        <taxon>Salmoninae</taxon>
        <taxon>Hucho</taxon>
    </lineage>
</organism>
<reference evidence="6" key="2">
    <citation type="submission" date="2025-08" db="UniProtKB">
        <authorList>
            <consortium name="Ensembl"/>
        </authorList>
    </citation>
    <scope>IDENTIFICATION</scope>
</reference>
<feature type="domain" description="USP" evidence="5">
    <location>
        <begin position="1"/>
        <end position="324"/>
    </location>
</feature>
<dbReference type="STRING" id="62062.ENSHHUP00000028992"/>
<evidence type="ECO:0000256" key="3">
    <source>
        <dbReference type="ARBA" id="ARBA00022670"/>
    </source>
</evidence>
<dbReference type="Gene3D" id="3.90.70.10">
    <property type="entry name" value="Cysteine proteinases"/>
    <property type="match status" value="1"/>
</dbReference>
<dbReference type="InterPro" id="IPR050185">
    <property type="entry name" value="Ub_carboxyl-term_hydrolase"/>
</dbReference>
<dbReference type="GeneTree" id="ENSGT00940000157311"/>
<evidence type="ECO:0000313" key="7">
    <source>
        <dbReference type="Proteomes" id="UP000314982"/>
    </source>
</evidence>
<keyword evidence="3" id="KW-0645">Protease</keyword>
<dbReference type="AlphaFoldDB" id="A0A4W5LSR0"/>
<reference evidence="6" key="3">
    <citation type="submission" date="2025-09" db="UniProtKB">
        <authorList>
            <consortium name="Ensembl"/>
        </authorList>
    </citation>
    <scope>IDENTIFICATION</scope>
</reference>
<dbReference type="InterPro" id="IPR028889">
    <property type="entry name" value="USP"/>
</dbReference>
<evidence type="ECO:0000313" key="6">
    <source>
        <dbReference type="Ensembl" id="ENSHHUP00000028992.1"/>
    </source>
</evidence>
<dbReference type="EC" id="3.4.19.12" evidence="2"/>
<comment type="catalytic activity">
    <reaction evidence="1">
        <text>Thiol-dependent hydrolysis of ester, thioester, amide, peptide and isopeptide bonds formed by the C-terminal Gly of ubiquitin (a 76-residue protein attached to proteins as an intracellular targeting signal).</text>
        <dbReference type="EC" id="3.4.19.12"/>
    </reaction>
</comment>
<keyword evidence="4" id="KW-0378">Hydrolase</keyword>
<evidence type="ECO:0000256" key="4">
    <source>
        <dbReference type="ARBA" id="ARBA00022801"/>
    </source>
</evidence>
<protein>
    <recommendedName>
        <fullName evidence="2">ubiquitinyl hydrolase 1</fullName>
        <ecNumber evidence="2">3.4.19.12</ecNumber>
    </recommendedName>
</protein>
<reference evidence="7" key="1">
    <citation type="submission" date="2018-06" db="EMBL/GenBank/DDBJ databases">
        <title>Genome assembly of Danube salmon.</title>
        <authorList>
            <person name="Macqueen D.J."/>
            <person name="Gundappa M.K."/>
        </authorList>
    </citation>
    <scope>NUCLEOTIDE SEQUENCE [LARGE SCALE GENOMIC DNA]</scope>
</reference>
<dbReference type="PROSITE" id="PS50235">
    <property type="entry name" value="USP_3"/>
    <property type="match status" value="1"/>
</dbReference>
<dbReference type="GO" id="GO:0016579">
    <property type="term" value="P:protein deubiquitination"/>
    <property type="evidence" value="ECO:0007669"/>
    <property type="project" value="InterPro"/>
</dbReference>
<dbReference type="PANTHER" id="PTHR21646:SF32">
    <property type="entry name" value="UBIQUITIN CARBOXYL-TERMINAL HYDROLASE 33"/>
    <property type="match status" value="1"/>
</dbReference>
<keyword evidence="7" id="KW-1185">Reference proteome</keyword>
<name>A0A4W5LSR0_9TELE</name>
<dbReference type="Ensembl" id="ENSHHUT00000030203.1">
    <property type="protein sequence ID" value="ENSHHUP00000028992.1"/>
    <property type="gene ID" value="ENSHHUG00000018501.1"/>
</dbReference>
<evidence type="ECO:0000259" key="5">
    <source>
        <dbReference type="PROSITE" id="PS50235"/>
    </source>
</evidence>
<dbReference type="SUPFAM" id="SSF54001">
    <property type="entry name" value="Cysteine proteinases"/>
    <property type="match status" value="1"/>
</dbReference>
<dbReference type="GO" id="GO:0004843">
    <property type="term" value="F:cysteine-type deubiquitinase activity"/>
    <property type="evidence" value="ECO:0007669"/>
    <property type="project" value="UniProtKB-EC"/>
</dbReference>
<dbReference type="GO" id="GO:0006508">
    <property type="term" value="P:proteolysis"/>
    <property type="evidence" value="ECO:0007669"/>
    <property type="project" value="UniProtKB-KW"/>
</dbReference>
<dbReference type="PANTHER" id="PTHR21646">
    <property type="entry name" value="UBIQUITIN CARBOXYL-TERMINAL HYDROLASE"/>
    <property type="match status" value="1"/>
</dbReference>
<dbReference type="InterPro" id="IPR038765">
    <property type="entry name" value="Papain-like_cys_pep_sf"/>
</dbReference>
<sequence>MTASRGTVGLLAFFRGQNDRFLTLSASGIRSSNLFGYWPNPSVLRSSRAFHPTDSFPEVVSSSTRSQTPVPIEGHSFTKMSVSSPKNNCVWPGISSSHLKMTSFSSPKSKRQKKYRSVISDVFDGTIVSSVQCLTCDRVSVTLENFQDLSLPIPGKEDLAKLHSSSHQTSLVKAGSCGEVYAAQGWVAFVMEYIKSWFWGPVVTLQDCLAAFFARDELKGDNMYSCEKCKKLRNGVKFCKVQSVPEILCIHLKRFRHELMFSTKIGTHVSFPLEGLDLQPFLAKDSSAHTTSYDLLSVICHHGTASSECSIRATGQAPSQMGGC</sequence>
<dbReference type="InterPro" id="IPR001394">
    <property type="entry name" value="Peptidase_C19_UCH"/>
</dbReference>
<dbReference type="Pfam" id="PF00443">
    <property type="entry name" value="UCH"/>
    <property type="match status" value="1"/>
</dbReference>
<proteinExistence type="predicted"/>
<evidence type="ECO:0000256" key="2">
    <source>
        <dbReference type="ARBA" id="ARBA00012759"/>
    </source>
</evidence>
<evidence type="ECO:0000256" key="1">
    <source>
        <dbReference type="ARBA" id="ARBA00000707"/>
    </source>
</evidence>